<evidence type="ECO:0000256" key="3">
    <source>
        <dbReference type="ARBA" id="ARBA00022989"/>
    </source>
</evidence>
<dbReference type="InterPro" id="IPR001828">
    <property type="entry name" value="ANF_lig-bd_rcpt"/>
</dbReference>
<accession>A0ABD2XQE3</accession>
<comment type="caution">
    <text evidence="6">The sequence shown here is derived from an EMBL/GenBank/DDBJ whole genome shotgun (WGS) entry which is preliminary data.</text>
</comment>
<name>A0ABD2XQE3_9HYME</name>
<dbReference type="EMBL" id="JBJJXI010000003">
    <property type="protein sequence ID" value="KAL3407625.1"/>
    <property type="molecule type" value="Genomic_DNA"/>
</dbReference>
<dbReference type="GO" id="GO:0016020">
    <property type="term" value="C:membrane"/>
    <property type="evidence" value="ECO:0007669"/>
    <property type="project" value="UniProtKB-SubCell"/>
</dbReference>
<keyword evidence="2" id="KW-0812">Transmembrane</keyword>
<dbReference type="Gene3D" id="3.40.50.2300">
    <property type="match status" value="1"/>
</dbReference>
<dbReference type="Proteomes" id="UP001627154">
    <property type="component" value="Unassembled WGS sequence"/>
</dbReference>
<evidence type="ECO:0000256" key="1">
    <source>
        <dbReference type="ARBA" id="ARBA00004370"/>
    </source>
</evidence>
<evidence type="ECO:0000313" key="6">
    <source>
        <dbReference type="EMBL" id="KAL3407625.1"/>
    </source>
</evidence>
<sequence>MLKQIRNSAESHIILDCSVDKIYTVLKQAQEIGMMTDYHSYFITSLDLHTIDLNEFKYGGTNITGFRMIKPDSIMINPLTKNTKIKANHLSNMKVIIFKA</sequence>
<keyword evidence="7" id="KW-1185">Reference proteome</keyword>
<keyword evidence="3" id="KW-1133">Transmembrane helix</keyword>
<evidence type="ECO:0000313" key="7">
    <source>
        <dbReference type="Proteomes" id="UP001627154"/>
    </source>
</evidence>
<evidence type="ECO:0000256" key="2">
    <source>
        <dbReference type="ARBA" id="ARBA00022692"/>
    </source>
</evidence>
<comment type="subcellular location">
    <subcellularLocation>
        <location evidence="1">Membrane</location>
    </subcellularLocation>
</comment>
<proteinExistence type="predicted"/>
<organism evidence="6 7">
    <name type="scientific">Trichogramma kaykai</name>
    <dbReference type="NCBI Taxonomy" id="54128"/>
    <lineage>
        <taxon>Eukaryota</taxon>
        <taxon>Metazoa</taxon>
        <taxon>Ecdysozoa</taxon>
        <taxon>Arthropoda</taxon>
        <taxon>Hexapoda</taxon>
        <taxon>Insecta</taxon>
        <taxon>Pterygota</taxon>
        <taxon>Neoptera</taxon>
        <taxon>Endopterygota</taxon>
        <taxon>Hymenoptera</taxon>
        <taxon>Apocrita</taxon>
        <taxon>Proctotrupomorpha</taxon>
        <taxon>Chalcidoidea</taxon>
        <taxon>Trichogrammatidae</taxon>
        <taxon>Trichogramma</taxon>
    </lineage>
</organism>
<dbReference type="AlphaFoldDB" id="A0ABD2XQE3"/>
<keyword evidence="4" id="KW-0472">Membrane</keyword>
<evidence type="ECO:0000256" key="4">
    <source>
        <dbReference type="ARBA" id="ARBA00023136"/>
    </source>
</evidence>
<protein>
    <recommendedName>
        <fullName evidence="5">Receptor ligand binding region domain-containing protein</fullName>
    </recommendedName>
</protein>
<gene>
    <name evidence="6" type="ORF">TKK_000304</name>
</gene>
<evidence type="ECO:0000259" key="5">
    <source>
        <dbReference type="Pfam" id="PF01094"/>
    </source>
</evidence>
<feature type="domain" description="Receptor ligand binding region" evidence="5">
    <location>
        <begin position="2"/>
        <end position="82"/>
    </location>
</feature>
<reference evidence="6 7" key="1">
    <citation type="journal article" date="2024" name="bioRxiv">
        <title>A reference genome for Trichogramma kaykai: A tiny desert-dwelling parasitoid wasp with competing sex-ratio distorters.</title>
        <authorList>
            <person name="Culotta J."/>
            <person name="Lindsey A.R."/>
        </authorList>
    </citation>
    <scope>NUCLEOTIDE SEQUENCE [LARGE SCALE GENOMIC DNA]</scope>
    <source>
        <strain evidence="6 7">KSX58</strain>
    </source>
</reference>
<dbReference type="SUPFAM" id="SSF53822">
    <property type="entry name" value="Periplasmic binding protein-like I"/>
    <property type="match status" value="1"/>
</dbReference>
<dbReference type="InterPro" id="IPR028082">
    <property type="entry name" value="Peripla_BP_I"/>
</dbReference>
<dbReference type="Pfam" id="PF01094">
    <property type="entry name" value="ANF_receptor"/>
    <property type="match status" value="1"/>
</dbReference>